<gene>
    <name evidence="2" type="ORF">M9458_000609</name>
</gene>
<dbReference type="PROSITE" id="PS50835">
    <property type="entry name" value="IG_LIKE"/>
    <property type="match status" value="1"/>
</dbReference>
<proteinExistence type="predicted"/>
<sequence length="68" mass="7699">LQVNAPQLVLEKQTVNLTCETTCNLTDRFIWYKNGQPLNIHSETLQLHYSCAVRGHEHLPSPAVNITV</sequence>
<feature type="non-terminal residue" evidence="2">
    <location>
        <position position="1"/>
    </location>
</feature>
<protein>
    <recommendedName>
        <fullName evidence="1">Ig-like domain-containing protein</fullName>
    </recommendedName>
</protein>
<evidence type="ECO:0000313" key="3">
    <source>
        <dbReference type="Proteomes" id="UP001529510"/>
    </source>
</evidence>
<dbReference type="InterPro" id="IPR013783">
    <property type="entry name" value="Ig-like_fold"/>
</dbReference>
<evidence type="ECO:0000259" key="1">
    <source>
        <dbReference type="PROSITE" id="PS50835"/>
    </source>
</evidence>
<dbReference type="EMBL" id="JAMKFB020000001">
    <property type="protein sequence ID" value="KAL0202591.1"/>
    <property type="molecule type" value="Genomic_DNA"/>
</dbReference>
<dbReference type="PANTHER" id="PTHR46013:SF4">
    <property type="entry name" value="B-CELL RECEPTOR CD22-RELATED"/>
    <property type="match status" value="1"/>
</dbReference>
<comment type="caution">
    <text evidence="2">The sequence shown here is derived from an EMBL/GenBank/DDBJ whole genome shotgun (WGS) entry which is preliminary data.</text>
</comment>
<reference evidence="2 3" key="1">
    <citation type="submission" date="2024-05" db="EMBL/GenBank/DDBJ databases">
        <title>Genome sequencing and assembly of Indian major carp, Cirrhinus mrigala (Hamilton, 1822).</title>
        <authorList>
            <person name="Mohindra V."/>
            <person name="Chowdhury L.M."/>
            <person name="Lal K."/>
            <person name="Jena J.K."/>
        </authorList>
    </citation>
    <scope>NUCLEOTIDE SEQUENCE [LARGE SCALE GENOMIC DNA]</scope>
    <source>
        <strain evidence="2">CM1030</strain>
        <tissue evidence="2">Blood</tissue>
    </source>
</reference>
<keyword evidence="3" id="KW-1185">Reference proteome</keyword>
<feature type="domain" description="Ig-like" evidence="1">
    <location>
        <begin position="1"/>
        <end position="67"/>
    </location>
</feature>
<feature type="non-terminal residue" evidence="2">
    <location>
        <position position="68"/>
    </location>
</feature>
<dbReference type="SUPFAM" id="SSF48726">
    <property type="entry name" value="Immunoglobulin"/>
    <property type="match status" value="1"/>
</dbReference>
<evidence type="ECO:0000313" key="2">
    <source>
        <dbReference type="EMBL" id="KAL0202591.1"/>
    </source>
</evidence>
<dbReference type="InterPro" id="IPR007110">
    <property type="entry name" value="Ig-like_dom"/>
</dbReference>
<name>A0ABD0RWY3_CIRMR</name>
<accession>A0ABD0RWY3</accession>
<dbReference type="Gene3D" id="2.60.40.10">
    <property type="entry name" value="Immunoglobulins"/>
    <property type="match status" value="1"/>
</dbReference>
<dbReference type="AlphaFoldDB" id="A0ABD0RWY3"/>
<organism evidence="2 3">
    <name type="scientific">Cirrhinus mrigala</name>
    <name type="common">Mrigala</name>
    <dbReference type="NCBI Taxonomy" id="683832"/>
    <lineage>
        <taxon>Eukaryota</taxon>
        <taxon>Metazoa</taxon>
        <taxon>Chordata</taxon>
        <taxon>Craniata</taxon>
        <taxon>Vertebrata</taxon>
        <taxon>Euteleostomi</taxon>
        <taxon>Actinopterygii</taxon>
        <taxon>Neopterygii</taxon>
        <taxon>Teleostei</taxon>
        <taxon>Ostariophysi</taxon>
        <taxon>Cypriniformes</taxon>
        <taxon>Cyprinidae</taxon>
        <taxon>Labeoninae</taxon>
        <taxon>Labeonini</taxon>
        <taxon>Cirrhinus</taxon>
    </lineage>
</organism>
<dbReference type="Proteomes" id="UP001529510">
    <property type="component" value="Unassembled WGS sequence"/>
</dbReference>
<dbReference type="PANTHER" id="PTHR46013">
    <property type="entry name" value="VASCULAR CELL ADHESION MOLECULE 1"/>
    <property type="match status" value="1"/>
</dbReference>
<dbReference type="InterPro" id="IPR036179">
    <property type="entry name" value="Ig-like_dom_sf"/>
</dbReference>